<dbReference type="OrthoDB" id="5420711at2759"/>
<dbReference type="GeneID" id="64970345"/>
<gene>
    <name evidence="2" type="ORF">APUU_20772S</name>
</gene>
<sequence length="347" mass="40109">MSEVCIQTPFSRDPAQRLRQRPKHRNHNHKNIQKAQSEQPQTLKSSSIFLDHLFALPGELRLEIHRQILVRPCKYNLRHKHTCDGHAFITHHSRTFHKTQTVLRCANCRPIPGHSHMEQTSDSTARSQWARPKTNPYFCDECYPDMQSRFGHQRSPVLRGVHCLCARHDGLGWLLVNRRIYEEAAPVFWKENTFSFEGARVLSEFLEEIPSEKRAMIRSISFRAPVATFMDIGELGPCWALLQGCTGLRELELDSKFLNHFDSVRALNRLCIPGVRVRFVQIGPADNYRDQIRLRCIWPLASNLDAYSDELGDALVASIQGEVSDERYLRRLFDERIGILGFAVVIR</sequence>
<evidence type="ECO:0000313" key="3">
    <source>
        <dbReference type="Proteomes" id="UP000654913"/>
    </source>
</evidence>
<reference evidence="2" key="1">
    <citation type="submission" date="2021-01" db="EMBL/GenBank/DDBJ databases">
        <authorList>
            <consortium name="Aspergillus puulaauensis MK2 genome sequencing consortium"/>
            <person name="Kazuki M."/>
            <person name="Futagami T."/>
        </authorList>
    </citation>
    <scope>NUCLEOTIDE SEQUENCE</scope>
    <source>
        <strain evidence="2">MK2</strain>
    </source>
</reference>
<feature type="compositionally biased region" description="Basic residues" evidence="1">
    <location>
        <begin position="18"/>
        <end position="32"/>
    </location>
</feature>
<reference evidence="2" key="2">
    <citation type="submission" date="2021-02" db="EMBL/GenBank/DDBJ databases">
        <title>Aspergillus puulaauensis MK2 genome sequence.</title>
        <authorList>
            <person name="Futagami T."/>
            <person name="Mori K."/>
            <person name="Kadooka C."/>
            <person name="Tanaka T."/>
        </authorList>
    </citation>
    <scope>NUCLEOTIDE SEQUENCE</scope>
    <source>
        <strain evidence="2">MK2</strain>
    </source>
</reference>
<dbReference type="Proteomes" id="UP000654913">
    <property type="component" value="Chromosome 2"/>
</dbReference>
<dbReference type="PANTHER" id="PTHR38790">
    <property type="entry name" value="2EXR DOMAIN-CONTAINING PROTEIN-RELATED"/>
    <property type="match status" value="1"/>
</dbReference>
<evidence type="ECO:0000256" key="1">
    <source>
        <dbReference type="SAM" id="MobiDB-lite"/>
    </source>
</evidence>
<dbReference type="AlphaFoldDB" id="A0A7R7XFG7"/>
<feature type="region of interest" description="Disordered" evidence="1">
    <location>
        <begin position="11"/>
        <end position="41"/>
    </location>
</feature>
<protein>
    <submittedName>
        <fullName evidence="2">Uncharacterized protein</fullName>
    </submittedName>
</protein>
<keyword evidence="3" id="KW-1185">Reference proteome</keyword>
<name>A0A7R7XFG7_9EURO</name>
<evidence type="ECO:0000313" key="2">
    <source>
        <dbReference type="EMBL" id="BCS20340.1"/>
    </source>
</evidence>
<dbReference type="EMBL" id="AP024444">
    <property type="protein sequence ID" value="BCS20340.1"/>
    <property type="molecule type" value="Genomic_DNA"/>
</dbReference>
<proteinExistence type="predicted"/>
<organism evidence="2 3">
    <name type="scientific">Aspergillus puulaauensis</name>
    <dbReference type="NCBI Taxonomy" id="1220207"/>
    <lineage>
        <taxon>Eukaryota</taxon>
        <taxon>Fungi</taxon>
        <taxon>Dikarya</taxon>
        <taxon>Ascomycota</taxon>
        <taxon>Pezizomycotina</taxon>
        <taxon>Eurotiomycetes</taxon>
        <taxon>Eurotiomycetidae</taxon>
        <taxon>Eurotiales</taxon>
        <taxon>Aspergillaceae</taxon>
        <taxon>Aspergillus</taxon>
    </lineage>
</organism>
<accession>A0A7R7XFG7</accession>
<dbReference type="KEGG" id="apuu:APUU_20772S"/>
<dbReference type="RefSeq" id="XP_041552534.1">
    <property type="nucleotide sequence ID" value="XM_041699450.1"/>
</dbReference>